<dbReference type="EC" id="2.7.11.-" evidence="8"/>
<name>T2MJL2_HYDVU</name>
<keyword evidence="6 8" id="KW-0067">ATP-binding</keyword>
<evidence type="ECO:0000256" key="2">
    <source>
        <dbReference type="ARBA" id="ARBA00022553"/>
    </source>
</evidence>
<keyword evidence="7 8" id="KW-0496">Mitochondrion</keyword>
<dbReference type="GO" id="GO:0010906">
    <property type="term" value="P:regulation of glucose metabolic process"/>
    <property type="evidence" value="ECO:0007669"/>
    <property type="project" value="TreeGrafter"/>
</dbReference>
<dbReference type="InterPro" id="IPR039028">
    <property type="entry name" value="BCKD/PDK"/>
</dbReference>
<dbReference type="Pfam" id="PF02518">
    <property type="entry name" value="HATPase_c"/>
    <property type="match status" value="1"/>
</dbReference>
<evidence type="ECO:0000256" key="7">
    <source>
        <dbReference type="ARBA" id="ARBA00023128"/>
    </source>
</evidence>
<dbReference type="GO" id="GO:0005524">
    <property type="term" value="F:ATP binding"/>
    <property type="evidence" value="ECO:0007669"/>
    <property type="project" value="UniProtKB-UniRule"/>
</dbReference>
<dbReference type="Pfam" id="PF10436">
    <property type="entry name" value="BCDHK_Adom3"/>
    <property type="match status" value="1"/>
</dbReference>
<feature type="domain" description="Histidine kinase" evidence="9">
    <location>
        <begin position="250"/>
        <end position="388"/>
    </location>
</feature>
<protein>
    <recommendedName>
        <fullName evidence="8">Protein-serine/threonine kinase</fullName>
        <ecNumber evidence="8">2.7.11.-</ecNumber>
    </recommendedName>
</protein>
<keyword evidence="2" id="KW-0597">Phosphoprotein</keyword>
<evidence type="ECO:0000256" key="4">
    <source>
        <dbReference type="ARBA" id="ARBA00022741"/>
    </source>
</evidence>
<dbReference type="PANTHER" id="PTHR11947">
    <property type="entry name" value="PYRUVATE DEHYDROGENASE KINASE"/>
    <property type="match status" value="1"/>
</dbReference>
<accession>T2MJL2</accession>
<dbReference type="SMART" id="SM00387">
    <property type="entry name" value="HATPase_c"/>
    <property type="match status" value="1"/>
</dbReference>
<gene>
    <name evidence="10" type="primary">BCKDK</name>
</gene>
<comment type="subcellular location">
    <subcellularLocation>
        <location evidence="8">Mitochondrion matrix</location>
    </subcellularLocation>
</comment>
<dbReference type="InterPro" id="IPR005467">
    <property type="entry name" value="His_kinase_dom"/>
</dbReference>
<evidence type="ECO:0000256" key="8">
    <source>
        <dbReference type="RuleBase" id="RU366032"/>
    </source>
</evidence>
<dbReference type="SUPFAM" id="SSF69012">
    <property type="entry name" value="alpha-ketoacid dehydrogenase kinase, N-terminal domain"/>
    <property type="match status" value="1"/>
</dbReference>
<dbReference type="GO" id="GO:0005759">
    <property type="term" value="C:mitochondrial matrix"/>
    <property type="evidence" value="ECO:0007669"/>
    <property type="project" value="UniProtKB-SubCell"/>
</dbReference>
<dbReference type="PANTHER" id="PTHR11947:SF20">
    <property type="entry name" value="[3-METHYL-2-OXOBUTANOATE DEHYDROGENASE [LIPOAMIDE]] KINASE, MITOCHONDRIAL"/>
    <property type="match status" value="1"/>
</dbReference>
<sequence length="395" mass="45281">MSLSRKVDQLKHFKFWRFVSSGPNTEYGLEKKWAYYDQDFVDREAAKPLHKLTPTQIMFHGKFADGSHLVKSAHYLQQELPRRIARHIKDFQSLPYVVLINPIMQEVYELYLRAFRKLVHVSEIDNLEKEREYSFLLSQLLNDHKDVVTYLAKAFRQVKKFVPYEVLGDLAERTLTSRLGIRLLAEHHLALRHKKEYFIGIIGTQTSLKHIIERCVINCKDLCQHRFGYSPAVYVSGHTKATFPYIPAPVEYIMQELIKNSMRATVVRHIENPFEMPPIEVTICNNDEYFTIKISDKGGGIPDSQLSDIFQYSFTTSTDDEGNLCETEDTFDNFSRAANDKGIGGVLSGYGFGLPSAAAYAKFLGGSLTLVSMYGLGTDVFLKLIHINQPNCFRI</sequence>
<evidence type="ECO:0000313" key="10">
    <source>
        <dbReference type="EMBL" id="CDG72102.1"/>
    </source>
</evidence>
<keyword evidence="3 8" id="KW-0808">Transferase</keyword>
<dbReference type="Gene3D" id="1.20.140.20">
    <property type="entry name" value="Alpha-ketoacid/pyruvate dehydrogenase kinase, N-terminal domain"/>
    <property type="match status" value="1"/>
</dbReference>
<dbReference type="OMA" id="WSYPPSA"/>
<dbReference type="EMBL" id="HAAD01005870">
    <property type="protein sequence ID" value="CDG72102.1"/>
    <property type="molecule type" value="mRNA"/>
</dbReference>
<reference evidence="10" key="1">
    <citation type="journal article" date="2013" name="Genome Biol. Evol.">
        <title>Punctuated emergences of genetic and phenotypic innovations in eumetazoan, bilaterian, euteleostome, and hominidae ancestors.</title>
        <authorList>
            <person name="Wenger Y."/>
            <person name="Galliot B."/>
        </authorList>
    </citation>
    <scope>NUCLEOTIDE SEQUENCE</scope>
    <source>
        <tissue evidence="10">Whole animals</tissue>
    </source>
</reference>
<comment type="similarity">
    <text evidence="1 8">Belongs to the PDK/BCKDK protein kinase family.</text>
</comment>
<evidence type="ECO:0000256" key="6">
    <source>
        <dbReference type="ARBA" id="ARBA00022840"/>
    </source>
</evidence>
<dbReference type="PROSITE" id="PS50109">
    <property type="entry name" value="HIS_KIN"/>
    <property type="match status" value="1"/>
</dbReference>
<dbReference type="KEGG" id="hmg:100214984"/>
<dbReference type="Gene3D" id="3.30.565.10">
    <property type="entry name" value="Histidine kinase-like ATPase, C-terminal domain"/>
    <property type="match status" value="1"/>
</dbReference>
<organism evidence="10">
    <name type="scientific">Hydra vulgaris</name>
    <name type="common">Hydra</name>
    <name type="synonym">Hydra attenuata</name>
    <dbReference type="NCBI Taxonomy" id="6087"/>
    <lineage>
        <taxon>Eukaryota</taxon>
        <taxon>Metazoa</taxon>
        <taxon>Cnidaria</taxon>
        <taxon>Hydrozoa</taxon>
        <taxon>Hydroidolina</taxon>
        <taxon>Anthoathecata</taxon>
        <taxon>Aplanulata</taxon>
        <taxon>Hydridae</taxon>
        <taxon>Hydra</taxon>
    </lineage>
</organism>
<proteinExistence type="evidence at transcript level"/>
<dbReference type="InterPro" id="IPR036890">
    <property type="entry name" value="HATPase_C_sf"/>
</dbReference>
<dbReference type="AlphaFoldDB" id="T2MJL2"/>
<keyword evidence="4 8" id="KW-0547">Nucleotide-binding</keyword>
<dbReference type="GO" id="GO:0004740">
    <property type="term" value="F:pyruvate dehydrogenase (acetyl-transferring) kinase activity"/>
    <property type="evidence" value="ECO:0007669"/>
    <property type="project" value="TreeGrafter"/>
</dbReference>
<dbReference type="InterPro" id="IPR018955">
    <property type="entry name" value="BCDHK/PDK_N"/>
</dbReference>
<evidence type="ECO:0000256" key="3">
    <source>
        <dbReference type="ARBA" id="ARBA00022679"/>
    </source>
</evidence>
<keyword evidence="5 8" id="KW-0418">Kinase</keyword>
<dbReference type="SUPFAM" id="SSF55874">
    <property type="entry name" value="ATPase domain of HSP90 chaperone/DNA topoisomerase II/histidine kinase"/>
    <property type="match status" value="1"/>
</dbReference>
<evidence type="ECO:0000259" key="9">
    <source>
        <dbReference type="PROSITE" id="PS50109"/>
    </source>
</evidence>
<dbReference type="InterPro" id="IPR003594">
    <property type="entry name" value="HATPase_dom"/>
</dbReference>
<dbReference type="InterPro" id="IPR036784">
    <property type="entry name" value="AK/P_DHK_N_sf"/>
</dbReference>
<evidence type="ECO:0000256" key="5">
    <source>
        <dbReference type="ARBA" id="ARBA00022777"/>
    </source>
</evidence>
<evidence type="ECO:0000256" key="1">
    <source>
        <dbReference type="ARBA" id="ARBA00006155"/>
    </source>
</evidence>
<dbReference type="OrthoDB" id="3264224at2759"/>